<evidence type="ECO:0000259" key="8">
    <source>
        <dbReference type="Pfam" id="PF02706"/>
    </source>
</evidence>
<evidence type="ECO:0000256" key="6">
    <source>
        <dbReference type="SAM" id="Coils"/>
    </source>
</evidence>
<evidence type="ECO:0000256" key="7">
    <source>
        <dbReference type="SAM" id="Phobius"/>
    </source>
</evidence>
<dbReference type="Proteomes" id="UP000199642">
    <property type="component" value="Unassembled WGS sequence"/>
</dbReference>
<keyword evidence="4 7" id="KW-1133">Transmembrane helix</keyword>
<dbReference type="STRING" id="435880.SAMN04487988_11643"/>
<feature type="coiled-coil region" evidence="6">
    <location>
        <begin position="236"/>
        <end position="270"/>
    </location>
</feature>
<dbReference type="InterPro" id="IPR050445">
    <property type="entry name" value="Bact_polysacc_biosynth/exp"/>
</dbReference>
<keyword evidence="2" id="KW-1003">Cell membrane</keyword>
<evidence type="ECO:0000256" key="4">
    <source>
        <dbReference type="ARBA" id="ARBA00022989"/>
    </source>
</evidence>
<evidence type="ECO:0000313" key="10">
    <source>
        <dbReference type="Proteomes" id="UP000199642"/>
    </source>
</evidence>
<sequence length="364" mass="40931">MNKKATKQNAEEINLREIIFLLKRKRKPLIMITMAFVFIGIMFGFLSETEYTSSTTFIPQTRDQGTLGGNMSGLASLAGINLGNASAGGSSIPPSLYPKISESLPFKLKLLNSQVYISELNDSITIRKYFNEYYTPSGLFYLKKYTLGLPSILKNNFMGPVSLSEVEKPIEEQNILQINSNDRFPLKKIQEVTEISPNLKEGIVTLSVTMSDPILAAQIAKLVERELQDELIAFKVADAKVQYEFIQKQYDEKKEEFEKSQSRLANFKDRNQGLVTAFAQTELQRLESEFNLVFSVYSDLAKQLEQAKIQVSKNTPIFSVIDPVSVPQSKSGPNMLFIFIGSVVLGAFLAVSYILISNYLFEED</sequence>
<comment type="subcellular location">
    <subcellularLocation>
        <location evidence="1">Cell membrane</location>
        <topology evidence="1">Multi-pass membrane protein</topology>
    </subcellularLocation>
</comment>
<dbReference type="GO" id="GO:0004713">
    <property type="term" value="F:protein tyrosine kinase activity"/>
    <property type="evidence" value="ECO:0007669"/>
    <property type="project" value="TreeGrafter"/>
</dbReference>
<dbReference type="EMBL" id="FOPC01000016">
    <property type="protein sequence ID" value="SFH08470.1"/>
    <property type="molecule type" value="Genomic_DNA"/>
</dbReference>
<dbReference type="PANTHER" id="PTHR32309:SF13">
    <property type="entry name" value="FERRIC ENTEROBACTIN TRANSPORT PROTEIN FEPE"/>
    <property type="match status" value="1"/>
</dbReference>
<feature type="transmembrane region" description="Helical" evidence="7">
    <location>
        <begin position="29"/>
        <end position="46"/>
    </location>
</feature>
<keyword evidence="6" id="KW-0175">Coiled coil</keyword>
<protein>
    <submittedName>
        <fullName evidence="9">Chain length determinant protein</fullName>
    </submittedName>
</protein>
<gene>
    <name evidence="9" type="ORF">SAMN04487988_11643</name>
</gene>
<evidence type="ECO:0000256" key="5">
    <source>
        <dbReference type="ARBA" id="ARBA00023136"/>
    </source>
</evidence>
<dbReference type="Pfam" id="PF02706">
    <property type="entry name" value="Wzz"/>
    <property type="match status" value="1"/>
</dbReference>
<dbReference type="RefSeq" id="WP_092794003.1">
    <property type="nucleotide sequence ID" value="NZ_FOPC01000016.1"/>
</dbReference>
<dbReference type="GO" id="GO:0005886">
    <property type="term" value="C:plasma membrane"/>
    <property type="evidence" value="ECO:0007669"/>
    <property type="project" value="UniProtKB-SubCell"/>
</dbReference>
<dbReference type="OrthoDB" id="1522571at2"/>
<feature type="domain" description="Polysaccharide chain length determinant N-terminal" evidence="8">
    <location>
        <begin position="11"/>
        <end position="69"/>
    </location>
</feature>
<accession>A0A1I2X4M4</accession>
<dbReference type="InterPro" id="IPR003856">
    <property type="entry name" value="LPS_length_determ_N"/>
</dbReference>
<keyword evidence="5 7" id="KW-0472">Membrane</keyword>
<keyword evidence="10" id="KW-1185">Reference proteome</keyword>
<dbReference type="AlphaFoldDB" id="A0A1I2X4M4"/>
<evidence type="ECO:0000256" key="1">
    <source>
        <dbReference type="ARBA" id="ARBA00004651"/>
    </source>
</evidence>
<proteinExistence type="predicted"/>
<organism evidence="9 10">
    <name type="scientific">Algoriphagus hitonicola</name>
    <dbReference type="NCBI Taxonomy" id="435880"/>
    <lineage>
        <taxon>Bacteria</taxon>
        <taxon>Pseudomonadati</taxon>
        <taxon>Bacteroidota</taxon>
        <taxon>Cytophagia</taxon>
        <taxon>Cytophagales</taxon>
        <taxon>Cyclobacteriaceae</taxon>
        <taxon>Algoriphagus</taxon>
    </lineage>
</organism>
<dbReference type="PANTHER" id="PTHR32309">
    <property type="entry name" value="TYROSINE-PROTEIN KINASE"/>
    <property type="match status" value="1"/>
</dbReference>
<reference evidence="10" key="1">
    <citation type="submission" date="2016-10" db="EMBL/GenBank/DDBJ databases">
        <authorList>
            <person name="Varghese N."/>
            <person name="Submissions S."/>
        </authorList>
    </citation>
    <scope>NUCLEOTIDE SEQUENCE [LARGE SCALE GENOMIC DNA]</scope>
    <source>
        <strain evidence="10">DSM 19315</strain>
    </source>
</reference>
<keyword evidence="3 7" id="KW-0812">Transmembrane</keyword>
<evidence type="ECO:0000313" key="9">
    <source>
        <dbReference type="EMBL" id="SFH08470.1"/>
    </source>
</evidence>
<evidence type="ECO:0000256" key="3">
    <source>
        <dbReference type="ARBA" id="ARBA00022692"/>
    </source>
</evidence>
<evidence type="ECO:0000256" key="2">
    <source>
        <dbReference type="ARBA" id="ARBA00022475"/>
    </source>
</evidence>
<feature type="transmembrane region" description="Helical" evidence="7">
    <location>
        <begin position="335"/>
        <end position="361"/>
    </location>
</feature>
<name>A0A1I2X4M4_9BACT</name>